<comment type="caution">
    <text evidence="10">The sequence shown here is derived from an EMBL/GenBank/DDBJ whole genome shotgun (WGS) entry which is preliminary data.</text>
</comment>
<dbReference type="Gene3D" id="1.25.40.120">
    <property type="entry name" value="Protein prenylyltransferase"/>
    <property type="match status" value="1"/>
</dbReference>
<comment type="function">
    <text evidence="9">Catalyzes the transfer of a geranyl-geranyl moiety from geranyl-geranyl pyrophosphate to cysteines occuring in specific C-terminal amino acid sequences.</text>
</comment>
<accession>A0A8H7F6V0</accession>
<dbReference type="PANTHER" id="PTHR11129:SF2">
    <property type="entry name" value="GERANYLGERANYL TRANSFERASE TYPE-2 SUBUNIT ALPHA"/>
    <property type="match status" value="1"/>
</dbReference>
<evidence type="ECO:0000256" key="2">
    <source>
        <dbReference type="ARBA" id="ARBA00012656"/>
    </source>
</evidence>
<dbReference type="GO" id="GO:0097354">
    <property type="term" value="P:prenylation"/>
    <property type="evidence" value="ECO:0007669"/>
    <property type="project" value="UniProtKB-UniRule"/>
</dbReference>
<evidence type="ECO:0000256" key="5">
    <source>
        <dbReference type="ARBA" id="ARBA00022679"/>
    </source>
</evidence>
<evidence type="ECO:0000256" key="4">
    <source>
        <dbReference type="ARBA" id="ARBA00022602"/>
    </source>
</evidence>
<evidence type="ECO:0000256" key="7">
    <source>
        <dbReference type="ARBA" id="ARBA00031267"/>
    </source>
</evidence>
<dbReference type="PANTHER" id="PTHR11129">
    <property type="entry name" value="PROTEIN FARNESYLTRANSFERASE ALPHA SUBUNIT/RAB GERANYLGERANYL TRANSFERASE ALPHA SUBUNIT"/>
    <property type="match status" value="1"/>
</dbReference>
<evidence type="ECO:0000256" key="9">
    <source>
        <dbReference type="RuleBase" id="RU367120"/>
    </source>
</evidence>
<proteinExistence type="inferred from homology"/>
<evidence type="ECO:0000313" key="11">
    <source>
        <dbReference type="Proteomes" id="UP000629468"/>
    </source>
</evidence>
<dbReference type="SUPFAM" id="SSF48439">
    <property type="entry name" value="Protein prenylyltransferase"/>
    <property type="match status" value="1"/>
</dbReference>
<evidence type="ECO:0000256" key="3">
    <source>
        <dbReference type="ARBA" id="ARBA00014772"/>
    </source>
</evidence>
<dbReference type="EMBL" id="JABXXO010000004">
    <property type="protein sequence ID" value="KAF7778863.1"/>
    <property type="molecule type" value="Genomic_DNA"/>
</dbReference>
<dbReference type="PROSITE" id="PS51147">
    <property type="entry name" value="PFTA"/>
    <property type="match status" value="5"/>
</dbReference>
<keyword evidence="6" id="KW-0677">Repeat</keyword>
<dbReference type="FunFam" id="1.25.40.120:FF:000035">
    <property type="entry name" value="Geranylgeranyl transferase type-2 subunit alpha"/>
    <property type="match status" value="1"/>
</dbReference>
<keyword evidence="4 9" id="KW-0637">Prenyltransferase</keyword>
<evidence type="ECO:0000313" key="10">
    <source>
        <dbReference type="EMBL" id="KAF7778863.1"/>
    </source>
</evidence>
<dbReference type="InterPro" id="IPR002088">
    <property type="entry name" value="Prenyl_trans_a"/>
</dbReference>
<name>A0A8H7F6V0_AGABI</name>
<reference evidence="10 11" key="1">
    <citation type="journal article" name="Sci. Rep.">
        <title>Telomere-to-telomere assembled and centromere annotated genomes of the two main subspecies of the button mushroom Agaricus bisporus reveal especially polymorphic chromosome ends.</title>
        <authorList>
            <person name="Sonnenberg A.S.M."/>
            <person name="Sedaghat-Telgerd N."/>
            <person name="Lavrijssen B."/>
            <person name="Ohm R.A."/>
            <person name="Hendrickx P.M."/>
            <person name="Scholtmeijer K."/>
            <person name="Baars J.J.P."/>
            <person name="van Peer A."/>
        </authorList>
    </citation>
    <scope>NUCLEOTIDE SEQUENCE [LARGE SCALE GENOMIC DNA]</scope>
    <source>
        <strain evidence="10 11">H119_p4</strain>
    </source>
</reference>
<comment type="similarity">
    <text evidence="1 9">Belongs to the protein prenyltransferase subunit alpha family.</text>
</comment>
<dbReference type="GO" id="GO:0005968">
    <property type="term" value="C:Rab-protein geranylgeranyltransferase complex"/>
    <property type="evidence" value="ECO:0007669"/>
    <property type="project" value="TreeGrafter"/>
</dbReference>
<evidence type="ECO:0000256" key="1">
    <source>
        <dbReference type="ARBA" id="ARBA00006734"/>
    </source>
</evidence>
<dbReference type="AlphaFoldDB" id="A0A8H7F6V0"/>
<organism evidence="10 11">
    <name type="scientific">Agaricus bisporus var. burnettii</name>
    <dbReference type="NCBI Taxonomy" id="192524"/>
    <lineage>
        <taxon>Eukaryota</taxon>
        <taxon>Fungi</taxon>
        <taxon>Dikarya</taxon>
        <taxon>Basidiomycota</taxon>
        <taxon>Agaricomycotina</taxon>
        <taxon>Agaricomycetes</taxon>
        <taxon>Agaricomycetidae</taxon>
        <taxon>Agaricales</taxon>
        <taxon>Agaricineae</taxon>
        <taxon>Agaricaceae</taxon>
        <taxon>Agaricus</taxon>
    </lineage>
</organism>
<sequence length="336" mass="39551">MHGIKRTRQSPELILARKQREQAKVADYLALTSQVLSRKKQNDLSEDALRLTDKLLQVNPEFYTVWNYRRNIFLNGLFPHRTPEKIIELLYDDLDMTMGALKTHPKVYWIWNHRRWCLENIPSGPAPAGEEDANGWKQAAWQKDLFVVEQMLNKDPRNFHAWDYRRYILSQIPKPPLPKTELAYTKAKIVSNFSNFSAWHQRSKILLSLWSSGNLDESKSKENEFKLITDAMYTDPHDQSVWIYHRWLVGNNSTRKVLEREISVISDLLAEQPDSKWCLESLVHYKRMLINSYKDAVDAQALTDECHALLLQLSEIDPMRSRRYKDIMSQLNNHDV</sequence>
<dbReference type="GO" id="GO:0004663">
    <property type="term" value="F:Rab geranylgeranyltransferase activity"/>
    <property type="evidence" value="ECO:0007669"/>
    <property type="project" value="UniProtKB-UniRule"/>
</dbReference>
<keyword evidence="5 9" id="KW-0808">Transferase</keyword>
<dbReference type="Pfam" id="PF01239">
    <property type="entry name" value="PPTA"/>
    <property type="match status" value="5"/>
</dbReference>
<protein>
    <recommendedName>
        <fullName evidence="3 9">Geranylgeranyl transferase type-2 subunit alpha</fullName>
        <ecNumber evidence="2 9">2.5.1.60</ecNumber>
    </recommendedName>
    <alternativeName>
        <fullName evidence="7 9">Geranylgeranyl transferase type II subunit alpha</fullName>
    </alternativeName>
</protein>
<dbReference type="Proteomes" id="UP000629468">
    <property type="component" value="Unassembled WGS sequence"/>
</dbReference>
<comment type="catalytic activity">
    <reaction evidence="8 9">
        <text>geranylgeranyl diphosphate + L-cysteinyl-[protein] = S-geranylgeranyl-L-cysteinyl-[protein] + diphosphate</text>
        <dbReference type="Rhea" id="RHEA:21240"/>
        <dbReference type="Rhea" id="RHEA-COMP:10131"/>
        <dbReference type="Rhea" id="RHEA-COMP:11537"/>
        <dbReference type="ChEBI" id="CHEBI:29950"/>
        <dbReference type="ChEBI" id="CHEBI:33019"/>
        <dbReference type="ChEBI" id="CHEBI:57533"/>
        <dbReference type="ChEBI" id="CHEBI:86021"/>
        <dbReference type="EC" id="2.5.1.60"/>
    </reaction>
</comment>
<dbReference type="EC" id="2.5.1.60" evidence="2 9"/>
<evidence type="ECO:0000256" key="6">
    <source>
        <dbReference type="ARBA" id="ARBA00022737"/>
    </source>
</evidence>
<evidence type="ECO:0000256" key="8">
    <source>
        <dbReference type="ARBA" id="ARBA00047658"/>
    </source>
</evidence>
<gene>
    <name evidence="10" type="ORF">Agabi119p4_3208</name>
</gene>